<organism evidence="2 3">
    <name type="scientific">Paraconiothyrium brasiliense</name>
    <dbReference type="NCBI Taxonomy" id="300254"/>
    <lineage>
        <taxon>Eukaryota</taxon>
        <taxon>Fungi</taxon>
        <taxon>Dikarya</taxon>
        <taxon>Ascomycota</taxon>
        <taxon>Pezizomycotina</taxon>
        <taxon>Dothideomycetes</taxon>
        <taxon>Pleosporomycetidae</taxon>
        <taxon>Pleosporales</taxon>
        <taxon>Massarineae</taxon>
        <taxon>Didymosphaeriaceae</taxon>
        <taxon>Paraconiothyrium</taxon>
    </lineage>
</organism>
<accession>A0ABR3S129</accession>
<feature type="compositionally biased region" description="Low complexity" evidence="1">
    <location>
        <begin position="210"/>
        <end position="220"/>
    </location>
</feature>
<reference evidence="2 3" key="1">
    <citation type="submission" date="2024-02" db="EMBL/GenBank/DDBJ databases">
        <title>De novo assembly and annotation of 12 fungi associated with fruit tree decline syndrome in Ontario, Canada.</title>
        <authorList>
            <person name="Sulman M."/>
            <person name="Ellouze W."/>
            <person name="Ilyukhin E."/>
        </authorList>
    </citation>
    <scope>NUCLEOTIDE SEQUENCE [LARGE SCALE GENOMIC DNA]</scope>
    <source>
        <strain evidence="2 3">M42-189</strain>
    </source>
</reference>
<evidence type="ECO:0000313" key="3">
    <source>
        <dbReference type="Proteomes" id="UP001521785"/>
    </source>
</evidence>
<comment type="caution">
    <text evidence="2">The sequence shown here is derived from an EMBL/GenBank/DDBJ whole genome shotgun (WGS) entry which is preliminary data.</text>
</comment>
<protein>
    <submittedName>
        <fullName evidence="2">Uncharacterized protein</fullName>
    </submittedName>
</protein>
<gene>
    <name evidence="2" type="ORF">SLS60_002056</name>
</gene>
<dbReference type="Proteomes" id="UP001521785">
    <property type="component" value="Unassembled WGS sequence"/>
</dbReference>
<feature type="compositionally biased region" description="Basic and acidic residues" evidence="1">
    <location>
        <begin position="233"/>
        <end position="255"/>
    </location>
</feature>
<sequence>MQLLKVNGPTQSWSGIHGSGVRMEMKRDRAWKAQPAVKGNAKLCKKEHDGTGQAEILAPAINIQENQIQHDQGEVRPRAASKAPQIKEDLTKKVTSQLRQDQQLEEEAQEQHWPLPDEDQRAELKLATKEATQCAKELTKEPLPCHSDFSSEDGAETLRHIVSGKTEQTPQHVVPEEPGQTLQKLVLQSEEEQNNEVETIDVLQQDFTPEEPLQAPQEPATVEAGRKKRKKRGLETKRRLAKERTAAERATKEVTNEETANAEGPADGSEKDVIDEEAAKKRRNQINRPA</sequence>
<feature type="compositionally biased region" description="Basic residues" evidence="1">
    <location>
        <begin position="280"/>
        <end position="290"/>
    </location>
</feature>
<feature type="region of interest" description="Disordered" evidence="1">
    <location>
        <begin position="203"/>
        <end position="290"/>
    </location>
</feature>
<name>A0ABR3S129_9PLEO</name>
<evidence type="ECO:0000256" key="1">
    <source>
        <dbReference type="SAM" id="MobiDB-lite"/>
    </source>
</evidence>
<feature type="region of interest" description="Disordered" evidence="1">
    <location>
        <begin position="69"/>
        <end position="121"/>
    </location>
</feature>
<keyword evidence="3" id="KW-1185">Reference proteome</keyword>
<dbReference type="EMBL" id="JAKJXO020000002">
    <property type="protein sequence ID" value="KAL1610389.1"/>
    <property type="molecule type" value="Genomic_DNA"/>
</dbReference>
<evidence type="ECO:0000313" key="2">
    <source>
        <dbReference type="EMBL" id="KAL1610389.1"/>
    </source>
</evidence>
<proteinExistence type="predicted"/>